<name>A0ACB9FSW9_9ASTR</name>
<keyword evidence="2" id="KW-1185">Reference proteome</keyword>
<reference evidence="1 2" key="2">
    <citation type="journal article" date="2022" name="Mol. Ecol. Resour.">
        <title>The genomes of chicory, endive, great burdock and yacon provide insights into Asteraceae paleo-polyploidization history and plant inulin production.</title>
        <authorList>
            <person name="Fan W."/>
            <person name="Wang S."/>
            <person name="Wang H."/>
            <person name="Wang A."/>
            <person name="Jiang F."/>
            <person name="Liu H."/>
            <person name="Zhao H."/>
            <person name="Xu D."/>
            <person name="Zhang Y."/>
        </authorList>
    </citation>
    <scope>NUCLEOTIDE SEQUENCE [LARGE SCALE GENOMIC DNA]</scope>
    <source>
        <strain evidence="2">cv. Yunnan</strain>
        <tissue evidence="1">Leaves</tissue>
    </source>
</reference>
<sequence>MHTMESALRTRDAPQEQEQDQEPHVDVNVPTPTLQQQQKHIPDVVIHEGNVRCLRQGIIAASSTSAHDSSAPDSSEQSDDQDANIQALKAKVEMLEAQDVGLQGQIEVLKKNDDFQLRTCQESSKSLASQQTIIDK</sequence>
<evidence type="ECO:0000313" key="2">
    <source>
        <dbReference type="Proteomes" id="UP001056120"/>
    </source>
</evidence>
<accession>A0ACB9FSW9</accession>
<comment type="caution">
    <text evidence="1">The sequence shown here is derived from an EMBL/GenBank/DDBJ whole genome shotgun (WGS) entry which is preliminary data.</text>
</comment>
<gene>
    <name evidence="1" type="ORF">L1987_48459</name>
</gene>
<dbReference type="Proteomes" id="UP001056120">
    <property type="component" value="Linkage Group LG16"/>
</dbReference>
<reference evidence="2" key="1">
    <citation type="journal article" date="2022" name="Mol. Ecol. Resour.">
        <title>The genomes of chicory, endive, great burdock and yacon provide insights into Asteraceae palaeo-polyploidization history and plant inulin production.</title>
        <authorList>
            <person name="Fan W."/>
            <person name="Wang S."/>
            <person name="Wang H."/>
            <person name="Wang A."/>
            <person name="Jiang F."/>
            <person name="Liu H."/>
            <person name="Zhao H."/>
            <person name="Xu D."/>
            <person name="Zhang Y."/>
        </authorList>
    </citation>
    <scope>NUCLEOTIDE SEQUENCE [LARGE SCALE GENOMIC DNA]</scope>
    <source>
        <strain evidence="2">cv. Yunnan</strain>
    </source>
</reference>
<evidence type="ECO:0000313" key="1">
    <source>
        <dbReference type="EMBL" id="KAI3773920.1"/>
    </source>
</evidence>
<dbReference type="EMBL" id="CM042033">
    <property type="protein sequence ID" value="KAI3773920.1"/>
    <property type="molecule type" value="Genomic_DNA"/>
</dbReference>
<proteinExistence type="predicted"/>
<protein>
    <submittedName>
        <fullName evidence="1">Uncharacterized protein</fullName>
    </submittedName>
</protein>
<organism evidence="1 2">
    <name type="scientific">Smallanthus sonchifolius</name>
    <dbReference type="NCBI Taxonomy" id="185202"/>
    <lineage>
        <taxon>Eukaryota</taxon>
        <taxon>Viridiplantae</taxon>
        <taxon>Streptophyta</taxon>
        <taxon>Embryophyta</taxon>
        <taxon>Tracheophyta</taxon>
        <taxon>Spermatophyta</taxon>
        <taxon>Magnoliopsida</taxon>
        <taxon>eudicotyledons</taxon>
        <taxon>Gunneridae</taxon>
        <taxon>Pentapetalae</taxon>
        <taxon>asterids</taxon>
        <taxon>campanulids</taxon>
        <taxon>Asterales</taxon>
        <taxon>Asteraceae</taxon>
        <taxon>Asteroideae</taxon>
        <taxon>Heliantheae alliance</taxon>
        <taxon>Millerieae</taxon>
        <taxon>Smallanthus</taxon>
    </lineage>
</organism>